<keyword evidence="6" id="KW-0695">RNA-directed DNA polymerase</keyword>
<keyword evidence="1" id="KW-0808">Transferase</keyword>
<keyword evidence="2" id="KW-0548">Nucleotidyltransferase</keyword>
<feature type="coiled-coil region" evidence="7">
    <location>
        <begin position="156"/>
        <end position="190"/>
    </location>
</feature>
<evidence type="ECO:0000256" key="6">
    <source>
        <dbReference type="ARBA" id="ARBA00022918"/>
    </source>
</evidence>
<sequence>FETDASNFAIGAVLTQIGDDGKEHPIAYGSKSLNQSQRNYSATQKELLAVVEFVEHFKYFIMGRKFEIRTDHQPLQWFMKSVALTGMLHRWKERLMEYEFEIKYKPGKRNQNADSLSRRPDHEEGVTEESKKPNEYDFKLMKAIGKPIANVAAVTTRRRKKELDQEQERIKVIEQEMIEVQDKGKEINENEIDDISTDKFIKLDFYRSQSDDTCMKYIKGLLMKNKTVEEIKAQGNKLLSREIKAYLRIYNQLHLIDGKLYMKDKENGNMRICVPEKDIRTV</sequence>
<organism evidence="10">
    <name type="scientific">Lepeophtheirus salmonis</name>
    <name type="common">Salmon louse</name>
    <name type="synonym">Caligus salmonis</name>
    <dbReference type="NCBI Taxonomy" id="72036"/>
    <lineage>
        <taxon>Eukaryota</taxon>
        <taxon>Metazoa</taxon>
        <taxon>Ecdysozoa</taxon>
        <taxon>Arthropoda</taxon>
        <taxon>Crustacea</taxon>
        <taxon>Multicrustacea</taxon>
        <taxon>Hexanauplia</taxon>
        <taxon>Copepoda</taxon>
        <taxon>Siphonostomatoida</taxon>
        <taxon>Caligidae</taxon>
        <taxon>Lepeophtheirus</taxon>
    </lineage>
</organism>
<dbReference type="GO" id="GO:0004519">
    <property type="term" value="F:endonuclease activity"/>
    <property type="evidence" value="ECO:0007669"/>
    <property type="project" value="UniProtKB-KW"/>
</dbReference>
<protein>
    <recommendedName>
        <fullName evidence="9">Reverse transcriptase RNase H-like domain-containing protein</fullName>
    </recommendedName>
</protein>
<evidence type="ECO:0000256" key="3">
    <source>
        <dbReference type="ARBA" id="ARBA00022722"/>
    </source>
</evidence>
<dbReference type="InterPro" id="IPR041373">
    <property type="entry name" value="RT_RNaseH"/>
</dbReference>
<dbReference type="InterPro" id="IPR043502">
    <property type="entry name" value="DNA/RNA_pol_sf"/>
</dbReference>
<feature type="non-terminal residue" evidence="10">
    <location>
        <position position="1"/>
    </location>
</feature>
<evidence type="ECO:0000259" key="9">
    <source>
        <dbReference type="Pfam" id="PF17917"/>
    </source>
</evidence>
<proteinExistence type="predicted"/>
<dbReference type="PANTHER" id="PTHR37984">
    <property type="entry name" value="PROTEIN CBG26694"/>
    <property type="match status" value="1"/>
</dbReference>
<keyword evidence="3" id="KW-0540">Nuclease</keyword>
<dbReference type="GO" id="GO:0003964">
    <property type="term" value="F:RNA-directed DNA polymerase activity"/>
    <property type="evidence" value="ECO:0007669"/>
    <property type="project" value="UniProtKB-KW"/>
</dbReference>
<dbReference type="OrthoDB" id="6354630at2759"/>
<evidence type="ECO:0000256" key="7">
    <source>
        <dbReference type="SAM" id="Coils"/>
    </source>
</evidence>
<keyword evidence="7" id="KW-0175">Coiled coil</keyword>
<dbReference type="AlphaFoldDB" id="A0A0K2TIS3"/>
<keyword evidence="5" id="KW-0378">Hydrolase</keyword>
<evidence type="ECO:0000256" key="8">
    <source>
        <dbReference type="SAM" id="MobiDB-lite"/>
    </source>
</evidence>
<reference evidence="10" key="1">
    <citation type="submission" date="2014-05" db="EMBL/GenBank/DDBJ databases">
        <authorList>
            <person name="Chronopoulou M."/>
        </authorList>
    </citation>
    <scope>NUCLEOTIDE SEQUENCE</scope>
    <source>
        <tissue evidence="10">Whole organism</tissue>
    </source>
</reference>
<dbReference type="EMBL" id="HACA01008045">
    <property type="protein sequence ID" value="CDW25406.1"/>
    <property type="molecule type" value="Transcribed_RNA"/>
</dbReference>
<feature type="domain" description="Reverse transcriptase RNase H-like" evidence="9">
    <location>
        <begin position="2"/>
        <end position="98"/>
    </location>
</feature>
<dbReference type="Gene3D" id="3.10.20.370">
    <property type="match status" value="1"/>
</dbReference>
<name>A0A0K2TIS3_LEPSM</name>
<evidence type="ECO:0000313" key="10">
    <source>
        <dbReference type="EMBL" id="CDW25406.1"/>
    </source>
</evidence>
<dbReference type="PANTHER" id="PTHR37984:SF5">
    <property type="entry name" value="PROTEIN NYNRIN-LIKE"/>
    <property type="match status" value="1"/>
</dbReference>
<dbReference type="SUPFAM" id="SSF56672">
    <property type="entry name" value="DNA/RNA polymerases"/>
    <property type="match status" value="1"/>
</dbReference>
<evidence type="ECO:0000256" key="1">
    <source>
        <dbReference type="ARBA" id="ARBA00022679"/>
    </source>
</evidence>
<feature type="compositionally biased region" description="Basic and acidic residues" evidence="8">
    <location>
        <begin position="116"/>
        <end position="132"/>
    </location>
</feature>
<accession>A0A0K2TIS3</accession>
<dbReference type="GO" id="GO:0016787">
    <property type="term" value="F:hydrolase activity"/>
    <property type="evidence" value="ECO:0007669"/>
    <property type="project" value="UniProtKB-KW"/>
</dbReference>
<dbReference type="CDD" id="cd09274">
    <property type="entry name" value="RNase_HI_RT_Ty3"/>
    <property type="match status" value="1"/>
</dbReference>
<evidence type="ECO:0000256" key="5">
    <source>
        <dbReference type="ARBA" id="ARBA00022801"/>
    </source>
</evidence>
<dbReference type="InterPro" id="IPR050951">
    <property type="entry name" value="Retrovirus_Pol_polyprotein"/>
</dbReference>
<dbReference type="FunFam" id="3.10.20.370:FF:000001">
    <property type="entry name" value="Retrovirus-related Pol polyprotein from transposon 17.6-like protein"/>
    <property type="match status" value="1"/>
</dbReference>
<evidence type="ECO:0000256" key="4">
    <source>
        <dbReference type="ARBA" id="ARBA00022759"/>
    </source>
</evidence>
<feature type="non-terminal residue" evidence="10">
    <location>
        <position position="282"/>
    </location>
</feature>
<keyword evidence="4" id="KW-0255">Endonuclease</keyword>
<evidence type="ECO:0000256" key="2">
    <source>
        <dbReference type="ARBA" id="ARBA00022695"/>
    </source>
</evidence>
<feature type="region of interest" description="Disordered" evidence="8">
    <location>
        <begin position="108"/>
        <end position="132"/>
    </location>
</feature>
<dbReference type="Pfam" id="PF17917">
    <property type="entry name" value="RT_RNaseH"/>
    <property type="match status" value="1"/>
</dbReference>